<dbReference type="CDD" id="cd04301">
    <property type="entry name" value="NAT_SF"/>
    <property type="match status" value="1"/>
</dbReference>
<keyword evidence="5" id="KW-1185">Reference proteome</keyword>
<evidence type="ECO:0000256" key="2">
    <source>
        <dbReference type="ARBA" id="ARBA00023315"/>
    </source>
</evidence>
<dbReference type="Pfam" id="PF00583">
    <property type="entry name" value="Acetyltransf_1"/>
    <property type="match status" value="1"/>
</dbReference>
<dbReference type="PANTHER" id="PTHR43877:SF2">
    <property type="entry name" value="AMINOALKYLPHOSPHONATE N-ACETYLTRANSFERASE-RELATED"/>
    <property type="match status" value="1"/>
</dbReference>
<dbReference type="InterPro" id="IPR050832">
    <property type="entry name" value="Bact_Acetyltransf"/>
</dbReference>
<organism evidence="4 5">
    <name type="scientific">Microvirga brassicacearum</name>
    <dbReference type="NCBI Taxonomy" id="2580413"/>
    <lineage>
        <taxon>Bacteria</taxon>
        <taxon>Pseudomonadati</taxon>
        <taxon>Pseudomonadota</taxon>
        <taxon>Alphaproteobacteria</taxon>
        <taxon>Hyphomicrobiales</taxon>
        <taxon>Methylobacteriaceae</taxon>
        <taxon>Microvirga</taxon>
    </lineage>
</organism>
<protein>
    <submittedName>
        <fullName evidence="4">GNAT family N-acetyltransferase</fullName>
    </submittedName>
</protein>
<evidence type="ECO:0000256" key="1">
    <source>
        <dbReference type="ARBA" id="ARBA00022679"/>
    </source>
</evidence>
<gene>
    <name evidence="4" type="ORF">FEZ63_02220</name>
</gene>
<accession>A0A5N3PH17</accession>
<name>A0A5N3PH17_9HYPH</name>
<dbReference type="AlphaFoldDB" id="A0A5N3PH17"/>
<comment type="caution">
    <text evidence="4">The sequence shown here is derived from an EMBL/GenBank/DDBJ whole genome shotgun (WGS) entry which is preliminary data.</text>
</comment>
<dbReference type="InterPro" id="IPR000182">
    <property type="entry name" value="GNAT_dom"/>
</dbReference>
<dbReference type="GO" id="GO:0016747">
    <property type="term" value="F:acyltransferase activity, transferring groups other than amino-acyl groups"/>
    <property type="evidence" value="ECO:0007669"/>
    <property type="project" value="InterPro"/>
</dbReference>
<dbReference type="Proteomes" id="UP000325684">
    <property type="component" value="Unassembled WGS sequence"/>
</dbReference>
<dbReference type="OrthoDB" id="9794566at2"/>
<dbReference type="RefSeq" id="WP_150942002.1">
    <property type="nucleotide sequence ID" value="NZ_VCMV01000003.1"/>
</dbReference>
<dbReference type="PANTHER" id="PTHR43877">
    <property type="entry name" value="AMINOALKYLPHOSPHONATE N-ACETYLTRANSFERASE-RELATED-RELATED"/>
    <property type="match status" value="1"/>
</dbReference>
<dbReference type="InterPro" id="IPR016181">
    <property type="entry name" value="Acyl_CoA_acyltransferase"/>
</dbReference>
<evidence type="ECO:0000259" key="3">
    <source>
        <dbReference type="PROSITE" id="PS51186"/>
    </source>
</evidence>
<reference evidence="4 5" key="1">
    <citation type="journal article" date="2019" name="Microorganisms">
        <title>Genome Insights into the Novel Species Microvirga brassicacearum, a Rapeseed Endophyte with Biotechnological Potential.</title>
        <authorList>
            <person name="Jimenez-Gomez A."/>
            <person name="Saati-Santamaria Z."/>
            <person name="Igual J.M."/>
            <person name="Rivas R."/>
            <person name="Mateos P.F."/>
            <person name="Garcia-Fraile P."/>
        </authorList>
    </citation>
    <scope>NUCLEOTIDE SEQUENCE [LARGE SCALE GENOMIC DNA]</scope>
    <source>
        <strain evidence="4 5">CDVBN77</strain>
    </source>
</reference>
<evidence type="ECO:0000313" key="5">
    <source>
        <dbReference type="Proteomes" id="UP000325684"/>
    </source>
</evidence>
<sequence length="159" mass="17511">MMSITLRTALPEDRDAVVALILQLNVFEAELTGDRLCDHAAALAYHGELSQRVAKRNGRIVVAVEAGEVIAAMGFVVQTDAAYMVEDVRDYAVVTDLVVDARMRGRGIGQMLLTEAERLTREAGLKRLSIGALVANERAERTYREFGFEPYVTILVKSV</sequence>
<evidence type="ECO:0000313" key="4">
    <source>
        <dbReference type="EMBL" id="KAB0268945.1"/>
    </source>
</evidence>
<keyword evidence="1 4" id="KW-0808">Transferase</keyword>
<keyword evidence="2" id="KW-0012">Acyltransferase</keyword>
<proteinExistence type="predicted"/>
<dbReference type="PROSITE" id="PS51186">
    <property type="entry name" value="GNAT"/>
    <property type="match status" value="1"/>
</dbReference>
<feature type="domain" description="N-acetyltransferase" evidence="3">
    <location>
        <begin position="4"/>
        <end position="159"/>
    </location>
</feature>
<dbReference type="Gene3D" id="3.40.630.30">
    <property type="match status" value="1"/>
</dbReference>
<dbReference type="EMBL" id="VCMV01000003">
    <property type="protein sequence ID" value="KAB0268945.1"/>
    <property type="molecule type" value="Genomic_DNA"/>
</dbReference>
<dbReference type="SUPFAM" id="SSF55729">
    <property type="entry name" value="Acyl-CoA N-acyltransferases (Nat)"/>
    <property type="match status" value="1"/>
</dbReference>